<dbReference type="EMBL" id="VSRR010087803">
    <property type="protein sequence ID" value="MPC91450.1"/>
    <property type="molecule type" value="Genomic_DNA"/>
</dbReference>
<organism evidence="2 3">
    <name type="scientific">Portunus trituberculatus</name>
    <name type="common">Swimming crab</name>
    <name type="synonym">Neptunus trituberculatus</name>
    <dbReference type="NCBI Taxonomy" id="210409"/>
    <lineage>
        <taxon>Eukaryota</taxon>
        <taxon>Metazoa</taxon>
        <taxon>Ecdysozoa</taxon>
        <taxon>Arthropoda</taxon>
        <taxon>Crustacea</taxon>
        <taxon>Multicrustacea</taxon>
        <taxon>Malacostraca</taxon>
        <taxon>Eumalacostraca</taxon>
        <taxon>Eucarida</taxon>
        <taxon>Decapoda</taxon>
        <taxon>Pleocyemata</taxon>
        <taxon>Brachyura</taxon>
        <taxon>Eubrachyura</taxon>
        <taxon>Portunoidea</taxon>
        <taxon>Portunidae</taxon>
        <taxon>Portuninae</taxon>
        <taxon>Portunus</taxon>
    </lineage>
</organism>
<protein>
    <submittedName>
        <fullName evidence="2">Uncharacterized protein</fullName>
    </submittedName>
</protein>
<feature type="compositionally biased region" description="Low complexity" evidence="1">
    <location>
        <begin position="133"/>
        <end position="146"/>
    </location>
</feature>
<proteinExistence type="predicted"/>
<feature type="region of interest" description="Disordered" evidence="1">
    <location>
        <begin position="133"/>
        <end position="153"/>
    </location>
</feature>
<name>A0A5B7J3Z3_PORTR</name>
<comment type="caution">
    <text evidence="2">The sequence shown here is derived from an EMBL/GenBank/DDBJ whole genome shotgun (WGS) entry which is preliminary data.</text>
</comment>
<evidence type="ECO:0000313" key="2">
    <source>
        <dbReference type="EMBL" id="MPC91450.1"/>
    </source>
</evidence>
<feature type="region of interest" description="Disordered" evidence="1">
    <location>
        <begin position="68"/>
        <end position="90"/>
    </location>
</feature>
<keyword evidence="3" id="KW-1185">Reference proteome</keyword>
<evidence type="ECO:0000256" key="1">
    <source>
        <dbReference type="SAM" id="MobiDB-lite"/>
    </source>
</evidence>
<dbReference type="Proteomes" id="UP000324222">
    <property type="component" value="Unassembled WGS sequence"/>
</dbReference>
<feature type="compositionally biased region" description="Low complexity" evidence="1">
    <location>
        <begin position="75"/>
        <end position="90"/>
    </location>
</feature>
<dbReference type="AlphaFoldDB" id="A0A5B7J3Z3"/>
<accession>A0A5B7J3Z3</accession>
<evidence type="ECO:0000313" key="3">
    <source>
        <dbReference type="Proteomes" id="UP000324222"/>
    </source>
</evidence>
<sequence>MKSYINHSYFLLHSSPIFLLFLFLLLLITIAFSRSLGPAREQHLTRRATNISHPSPFHKQRNTEGFFSFTREARTTTTTTTTTSSTTTTTTSTTSTILHFSIFPLLHLLLPPPPPPSSSSSFSSSFFFSPRTASQSLSAQGPSSSLREPATRK</sequence>
<gene>
    <name evidence="2" type="ORF">E2C01_086488</name>
</gene>
<reference evidence="2 3" key="1">
    <citation type="submission" date="2019-05" db="EMBL/GenBank/DDBJ databases">
        <title>Another draft genome of Portunus trituberculatus and its Hox gene families provides insights of decapod evolution.</title>
        <authorList>
            <person name="Jeong J.-H."/>
            <person name="Song I."/>
            <person name="Kim S."/>
            <person name="Choi T."/>
            <person name="Kim D."/>
            <person name="Ryu S."/>
            <person name="Kim W."/>
        </authorList>
    </citation>
    <scope>NUCLEOTIDE SEQUENCE [LARGE SCALE GENOMIC DNA]</scope>
    <source>
        <tissue evidence="2">Muscle</tissue>
    </source>
</reference>